<dbReference type="PATRIC" id="fig|69279.3.peg.2912"/>
<evidence type="ECO:0000313" key="10">
    <source>
        <dbReference type="Proteomes" id="UP000019849"/>
    </source>
</evidence>
<comment type="catalytic activity">
    <reaction evidence="1">
        <text>ATP + protein L-histidine = ADP + protein N-phospho-L-histidine.</text>
        <dbReference type="EC" id="2.7.13.3"/>
    </reaction>
</comment>
<keyword evidence="3" id="KW-0597">Phosphoprotein</keyword>
<dbReference type="Gene3D" id="3.30.565.10">
    <property type="entry name" value="Histidine kinase-like ATPase, C-terminal domain"/>
    <property type="match status" value="1"/>
</dbReference>
<dbReference type="EMBL" id="JENY01000020">
    <property type="protein sequence ID" value="EXL04948.1"/>
    <property type="molecule type" value="Genomic_DNA"/>
</dbReference>
<dbReference type="InterPro" id="IPR005467">
    <property type="entry name" value="His_kinase_dom"/>
</dbReference>
<gene>
    <name evidence="9" type="ORF">BG36_09070</name>
</gene>
<evidence type="ECO:0000313" key="9">
    <source>
        <dbReference type="EMBL" id="EXL04948.1"/>
    </source>
</evidence>
<dbReference type="HOGENOM" id="CLU_660037_0_0_5"/>
<dbReference type="InterPro" id="IPR050980">
    <property type="entry name" value="2C_sensor_his_kinase"/>
</dbReference>
<keyword evidence="5" id="KW-0418">Kinase</keyword>
<dbReference type="GO" id="GO:0004673">
    <property type="term" value="F:protein histidine kinase activity"/>
    <property type="evidence" value="ECO:0007669"/>
    <property type="project" value="UniProtKB-EC"/>
</dbReference>
<reference evidence="9 10" key="1">
    <citation type="submission" date="2014-02" db="EMBL/GenBank/DDBJ databases">
        <title>Aquamicrobium defluvii Genome sequencing.</title>
        <authorList>
            <person name="Wang X."/>
        </authorList>
    </citation>
    <scope>NUCLEOTIDE SEQUENCE [LARGE SCALE GENOMIC DNA]</scope>
    <source>
        <strain evidence="9 10">W13Z1</strain>
    </source>
</reference>
<evidence type="ECO:0000256" key="5">
    <source>
        <dbReference type="ARBA" id="ARBA00022777"/>
    </source>
</evidence>
<dbReference type="Proteomes" id="UP000019849">
    <property type="component" value="Unassembled WGS sequence"/>
</dbReference>
<dbReference type="STRING" id="69279.BG36_09070"/>
<comment type="caution">
    <text evidence="9">The sequence shown here is derived from an EMBL/GenBank/DDBJ whole genome shotgun (WGS) entry which is preliminary data.</text>
</comment>
<evidence type="ECO:0000256" key="4">
    <source>
        <dbReference type="ARBA" id="ARBA00022679"/>
    </source>
</evidence>
<evidence type="ECO:0000256" key="3">
    <source>
        <dbReference type="ARBA" id="ARBA00022553"/>
    </source>
</evidence>
<organism evidence="9 10">
    <name type="scientific">Aquamicrobium defluvii</name>
    <dbReference type="NCBI Taxonomy" id="69279"/>
    <lineage>
        <taxon>Bacteria</taxon>
        <taxon>Pseudomonadati</taxon>
        <taxon>Pseudomonadota</taxon>
        <taxon>Alphaproteobacteria</taxon>
        <taxon>Hyphomicrobiales</taxon>
        <taxon>Phyllobacteriaceae</taxon>
        <taxon>Aquamicrobium</taxon>
    </lineage>
</organism>
<dbReference type="Pfam" id="PF02518">
    <property type="entry name" value="HATPase_c"/>
    <property type="match status" value="1"/>
</dbReference>
<dbReference type="GO" id="GO:0000160">
    <property type="term" value="P:phosphorelay signal transduction system"/>
    <property type="evidence" value="ECO:0007669"/>
    <property type="project" value="UniProtKB-KW"/>
</dbReference>
<evidence type="ECO:0000256" key="2">
    <source>
        <dbReference type="ARBA" id="ARBA00012438"/>
    </source>
</evidence>
<dbReference type="SUPFAM" id="SSF55874">
    <property type="entry name" value="ATPase domain of HSP90 chaperone/DNA topoisomerase II/histidine kinase"/>
    <property type="match status" value="1"/>
</dbReference>
<dbReference type="PRINTS" id="PR00344">
    <property type="entry name" value="BCTRLSENSOR"/>
</dbReference>
<keyword evidence="6" id="KW-0902">Two-component regulatory system</keyword>
<dbReference type="InterPro" id="IPR003594">
    <property type="entry name" value="HATPase_dom"/>
</dbReference>
<dbReference type="PROSITE" id="PS50109">
    <property type="entry name" value="HIS_KIN"/>
    <property type="match status" value="1"/>
</dbReference>
<evidence type="ECO:0000256" key="1">
    <source>
        <dbReference type="ARBA" id="ARBA00000085"/>
    </source>
</evidence>
<feature type="transmembrane region" description="Helical" evidence="7">
    <location>
        <begin position="174"/>
        <end position="191"/>
    </location>
</feature>
<dbReference type="SMART" id="SM00387">
    <property type="entry name" value="HATPase_c"/>
    <property type="match status" value="1"/>
</dbReference>
<keyword evidence="4" id="KW-0808">Transferase</keyword>
<evidence type="ECO:0000256" key="7">
    <source>
        <dbReference type="SAM" id="Phobius"/>
    </source>
</evidence>
<dbReference type="PANTHER" id="PTHR44936:SF9">
    <property type="entry name" value="SENSOR PROTEIN CREC"/>
    <property type="match status" value="1"/>
</dbReference>
<accession>A0A011UGG0</accession>
<dbReference type="PANTHER" id="PTHR44936">
    <property type="entry name" value="SENSOR PROTEIN CREC"/>
    <property type="match status" value="1"/>
</dbReference>
<name>A0A011UGG0_9HYPH</name>
<feature type="domain" description="Histidine kinase" evidence="8">
    <location>
        <begin position="211"/>
        <end position="416"/>
    </location>
</feature>
<keyword evidence="7" id="KW-0472">Membrane</keyword>
<sequence>MKIDAGRFLSALPYLGLAVALGLSTWTFIRADRYRQETDKILSQTYEIQWRATQARERLVRVQGYIRLADGTGKLDPDINRQMELVSVNIAQLVGLRYLPRFFPKDDIELLENVRRTIEQNIAPIIQAGTNYSLALDYMRKLEQDMYEISSATVNHSATLQETAQIDIAASRNWFIFAMALGLVAIFYLLIHQRYTSISRRDQQIRSFASLFAHMTRSRVTALRLVLENADLINAPSEETLKAARSAAAELEAINEGLLKIAYSQRDPQTLPLGRLLHELAKDRSGIVRLETDEEADKQPVPATQFRVLIDELVQNALTAVEVTRNPEVLVKASIQRQRIFCRNALLVEVADNGAGMAPEIIEKATTPFFSTRGGNHVGLGLSGCLQMAATLNGRILIKSKPGIGTSVQIRIPVSAPPLPA</sequence>
<proteinExistence type="predicted"/>
<dbReference type="InterPro" id="IPR004358">
    <property type="entry name" value="Sig_transdc_His_kin-like_C"/>
</dbReference>
<dbReference type="EC" id="2.7.13.3" evidence="2"/>
<dbReference type="InterPro" id="IPR036890">
    <property type="entry name" value="HATPase_C_sf"/>
</dbReference>
<protein>
    <recommendedName>
        <fullName evidence="2">histidine kinase</fullName>
        <ecNumber evidence="2">2.7.13.3</ecNumber>
    </recommendedName>
</protein>
<keyword evidence="7" id="KW-0812">Transmembrane</keyword>
<keyword evidence="7" id="KW-1133">Transmembrane helix</keyword>
<dbReference type="RefSeq" id="WP_035027850.1">
    <property type="nucleotide sequence ID" value="NZ_KK073892.1"/>
</dbReference>
<evidence type="ECO:0000256" key="6">
    <source>
        <dbReference type="ARBA" id="ARBA00023012"/>
    </source>
</evidence>
<evidence type="ECO:0000259" key="8">
    <source>
        <dbReference type="PROSITE" id="PS50109"/>
    </source>
</evidence>
<dbReference type="eggNOG" id="COG4191">
    <property type="taxonomic scope" value="Bacteria"/>
</dbReference>
<dbReference type="AlphaFoldDB" id="A0A011UGG0"/>